<keyword evidence="2" id="KW-1185">Reference proteome</keyword>
<organism evidence="1 2">
    <name type="scientific">Dichomitus squalens</name>
    <dbReference type="NCBI Taxonomy" id="114155"/>
    <lineage>
        <taxon>Eukaryota</taxon>
        <taxon>Fungi</taxon>
        <taxon>Dikarya</taxon>
        <taxon>Basidiomycota</taxon>
        <taxon>Agaricomycotina</taxon>
        <taxon>Agaricomycetes</taxon>
        <taxon>Polyporales</taxon>
        <taxon>Polyporaceae</taxon>
        <taxon>Dichomitus</taxon>
    </lineage>
</organism>
<sequence>MNLARPWGPPFHSHIFQASSAGNGKTPDARARIAHNIHASSGANPARPSAIPSWDRAICKKWKEERLQARAEACRIAMVLGLQLPGAAPSFAGRVPRSEFLPLLGPGPGDGACKGKDVMERRRKSTLLGVSPRRVRPHSMQLGAENVDLHPIEAPRVSGSR</sequence>
<name>A0A4Q9NH56_9APHY</name>
<dbReference type="EMBL" id="ML145086">
    <property type="protein sequence ID" value="TBU64575.1"/>
    <property type="molecule type" value="Genomic_DNA"/>
</dbReference>
<dbReference type="AlphaFoldDB" id="A0A4Q9NH56"/>
<protein>
    <submittedName>
        <fullName evidence="1">Uncharacterized protein</fullName>
    </submittedName>
</protein>
<evidence type="ECO:0000313" key="1">
    <source>
        <dbReference type="EMBL" id="TBU64575.1"/>
    </source>
</evidence>
<proteinExistence type="predicted"/>
<evidence type="ECO:0000313" key="2">
    <source>
        <dbReference type="Proteomes" id="UP000292082"/>
    </source>
</evidence>
<accession>A0A4Q9NH56</accession>
<reference evidence="1 2" key="1">
    <citation type="submission" date="2019-01" db="EMBL/GenBank/DDBJ databases">
        <title>Draft genome sequences of three monokaryotic isolates of the white-rot basidiomycete fungus Dichomitus squalens.</title>
        <authorList>
            <consortium name="DOE Joint Genome Institute"/>
            <person name="Lopez S.C."/>
            <person name="Andreopoulos B."/>
            <person name="Pangilinan J."/>
            <person name="Lipzen A."/>
            <person name="Riley R."/>
            <person name="Ahrendt S."/>
            <person name="Ng V."/>
            <person name="Barry K."/>
            <person name="Daum C."/>
            <person name="Grigoriev I.V."/>
            <person name="Hilden K.S."/>
            <person name="Makela M.R."/>
            <person name="de Vries R.P."/>
        </authorList>
    </citation>
    <scope>NUCLEOTIDE SEQUENCE [LARGE SCALE GENOMIC DNA]</scope>
    <source>
        <strain evidence="1 2">CBS 464.89</strain>
    </source>
</reference>
<dbReference type="Proteomes" id="UP000292082">
    <property type="component" value="Unassembled WGS sequence"/>
</dbReference>
<gene>
    <name evidence="1" type="ORF">BD310DRAFT_867651</name>
</gene>